<evidence type="ECO:0000259" key="2">
    <source>
        <dbReference type="Pfam" id="PF11838"/>
    </source>
</evidence>
<dbReference type="EMBL" id="JACMSC010000011">
    <property type="protein sequence ID" value="KAG6501268.1"/>
    <property type="molecule type" value="Genomic_DNA"/>
</dbReference>
<sequence length="258" mass="29591">MFHLLIRVLGIRVSEMNILLLEFSFTRQFSGCKVIDSVFLSVYECHGEKKNTAVTQFAPVDARRCFPCWDEPAFKFLSSGSEGSGQWIVPITVSCGSYASQKKFLLKTKSEKLDVPELTNLISTSDRSFWIKLNVDQTGFYRVKYDDVLAAGLRSAIEANQLSPTDRFGILDDAFALSMAYNYCVPLFFFFFDDFLFNPFDYIKYVLLSAKQISYKITNIAADAAPELVAELKQFVITLLWRPAEYTFLLFFFCYFIL</sequence>
<dbReference type="GO" id="GO:0043171">
    <property type="term" value="P:peptide catabolic process"/>
    <property type="evidence" value="ECO:0007669"/>
    <property type="project" value="TreeGrafter"/>
</dbReference>
<dbReference type="PANTHER" id="PTHR11533">
    <property type="entry name" value="PROTEASE M1 ZINC METALLOPROTEASE"/>
    <property type="match status" value="1"/>
</dbReference>
<dbReference type="GO" id="GO:0070006">
    <property type="term" value="F:metalloaminopeptidase activity"/>
    <property type="evidence" value="ECO:0007669"/>
    <property type="project" value="TreeGrafter"/>
</dbReference>
<dbReference type="Pfam" id="PF11838">
    <property type="entry name" value="ERAP1_C"/>
    <property type="match status" value="1"/>
</dbReference>
<feature type="domain" description="ERAP1-like C-terminal" evidence="2">
    <location>
        <begin position="130"/>
        <end position="195"/>
    </location>
</feature>
<dbReference type="InterPro" id="IPR024571">
    <property type="entry name" value="ERAP1-like_C_dom"/>
</dbReference>
<dbReference type="Pfam" id="PF17900">
    <property type="entry name" value="Peptidase_M1_N"/>
    <property type="match status" value="1"/>
</dbReference>
<dbReference type="InterPro" id="IPR050344">
    <property type="entry name" value="Peptidase_M1_aminopeptidases"/>
</dbReference>
<dbReference type="GO" id="GO:0008270">
    <property type="term" value="F:zinc ion binding"/>
    <property type="evidence" value="ECO:0007669"/>
    <property type="project" value="TreeGrafter"/>
</dbReference>
<dbReference type="GO" id="GO:0006508">
    <property type="term" value="P:proteolysis"/>
    <property type="evidence" value="ECO:0007669"/>
    <property type="project" value="TreeGrafter"/>
</dbReference>
<accession>A0A8J5GGU7</accession>
<comment type="similarity">
    <text evidence="1">Belongs to the peptidase M1 family.</text>
</comment>
<reference evidence="4 5" key="1">
    <citation type="submission" date="2020-08" db="EMBL/GenBank/DDBJ databases">
        <title>Plant Genome Project.</title>
        <authorList>
            <person name="Zhang R.-G."/>
        </authorList>
    </citation>
    <scope>NUCLEOTIDE SEQUENCE [LARGE SCALE GENOMIC DNA]</scope>
    <source>
        <tissue evidence="4">Rhizome</tissue>
    </source>
</reference>
<dbReference type="Gene3D" id="2.60.40.1730">
    <property type="entry name" value="tricorn interacting facor f3 domain"/>
    <property type="match status" value="1"/>
</dbReference>
<dbReference type="PANTHER" id="PTHR11533:SF174">
    <property type="entry name" value="PUROMYCIN-SENSITIVE AMINOPEPTIDASE-RELATED"/>
    <property type="match status" value="1"/>
</dbReference>
<evidence type="ECO:0000259" key="3">
    <source>
        <dbReference type="Pfam" id="PF17900"/>
    </source>
</evidence>
<proteinExistence type="inferred from homology"/>
<organism evidence="4 5">
    <name type="scientific">Zingiber officinale</name>
    <name type="common">Ginger</name>
    <name type="synonym">Amomum zingiber</name>
    <dbReference type="NCBI Taxonomy" id="94328"/>
    <lineage>
        <taxon>Eukaryota</taxon>
        <taxon>Viridiplantae</taxon>
        <taxon>Streptophyta</taxon>
        <taxon>Embryophyta</taxon>
        <taxon>Tracheophyta</taxon>
        <taxon>Spermatophyta</taxon>
        <taxon>Magnoliopsida</taxon>
        <taxon>Liliopsida</taxon>
        <taxon>Zingiberales</taxon>
        <taxon>Zingiberaceae</taxon>
        <taxon>Zingiber</taxon>
    </lineage>
</organism>
<dbReference type="GO" id="GO:0042277">
    <property type="term" value="F:peptide binding"/>
    <property type="evidence" value="ECO:0007669"/>
    <property type="project" value="TreeGrafter"/>
</dbReference>
<evidence type="ECO:0000313" key="5">
    <source>
        <dbReference type="Proteomes" id="UP000734854"/>
    </source>
</evidence>
<gene>
    <name evidence="4" type="ORF">ZIOFF_041147</name>
</gene>
<feature type="domain" description="Aminopeptidase N-like N-terminal" evidence="3">
    <location>
        <begin position="28"/>
        <end position="75"/>
    </location>
</feature>
<comment type="caution">
    <text evidence="4">The sequence shown here is derived from an EMBL/GenBank/DDBJ whole genome shotgun (WGS) entry which is preliminary data.</text>
</comment>
<name>A0A8J5GGU7_ZINOF</name>
<dbReference type="GO" id="GO:0005737">
    <property type="term" value="C:cytoplasm"/>
    <property type="evidence" value="ECO:0007669"/>
    <property type="project" value="TreeGrafter"/>
</dbReference>
<dbReference type="AlphaFoldDB" id="A0A8J5GGU7"/>
<evidence type="ECO:0000313" key="4">
    <source>
        <dbReference type="EMBL" id="KAG6501268.1"/>
    </source>
</evidence>
<dbReference type="Gene3D" id="2.60.40.1910">
    <property type="match status" value="1"/>
</dbReference>
<dbReference type="InterPro" id="IPR045357">
    <property type="entry name" value="Aminopeptidase_N-like_N"/>
</dbReference>
<dbReference type="InterPro" id="IPR042097">
    <property type="entry name" value="Aminopeptidase_N-like_N_sf"/>
</dbReference>
<dbReference type="GO" id="GO:0016020">
    <property type="term" value="C:membrane"/>
    <property type="evidence" value="ECO:0007669"/>
    <property type="project" value="TreeGrafter"/>
</dbReference>
<evidence type="ECO:0000256" key="1">
    <source>
        <dbReference type="ARBA" id="ARBA00010136"/>
    </source>
</evidence>
<dbReference type="GO" id="GO:0005615">
    <property type="term" value="C:extracellular space"/>
    <property type="evidence" value="ECO:0007669"/>
    <property type="project" value="TreeGrafter"/>
</dbReference>
<dbReference type="Proteomes" id="UP000734854">
    <property type="component" value="Unassembled WGS sequence"/>
</dbReference>
<protein>
    <submittedName>
        <fullName evidence="4">Uncharacterized protein</fullName>
    </submittedName>
</protein>
<keyword evidence="5" id="KW-1185">Reference proteome</keyword>
<dbReference type="SUPFAM" id="SSF63737">
    <property type="entry name" value="Leukotriene A4 hydrolase N-terminal domain"/>
    <property type="match status" value="1"/>
</dbReference>